<comment type="caution">
    <text evidence="1">The sequence shown here is derived from an EMBL/GenBank/DDBJ whole genome shotgun (WGS) entry which is preliminary data.</text>
</comment>
<dbReference type="AlphaFoldDB" id="M3ERE9"/>
<dbReference type="InterPro" id="IPR023214">
    <property type="entry name" value="HAD_sf"/>
</dbReference>
<dbReference type="SUPFAM" id="SSF56784">
    <property type="entry name" value="HAD-like"/>
    <property type="match status" value="1"/>
</dbReference>
<dbReference type="Pfam" id="PF08282">
    <property type="entry name" value="Hydrolase_3"/>
    <property type="match status" value="1"/>
</dbReference>
<dbReference type="EMBL" id="AKWW02000077">
    <property type="protein sequence ID" value="EMF40421.1"/>
    <property type="molecule type" value="Genomic_DNA"/>
</dbReference>
<dbReference type="InterPro" id="IPR006379">
    <property type="entry name" value="HAD-SF_hydro_IIB"/>
</dbReference>
<dbReference type="GO" id="GO:0016791">
    <property type="term" value="F:phosphatase activity"/>
    <property type="evidence" value="ECO:0007669"/>
    <property type="project" value="UniProtKB-ARBA"/>
</dbReference>
<organism evidence="1 2">
    <name type="scientific">Leptospira interrogans serovar Lora str. TE 1992</name>
    <dbReference type="NCBI Taxonomy" id="1193028"/>
    <lineage>
        <taxon>Bacteria</taxon>
        <taxon>Pseudomonadati</taxon>
        <taxon>Spirochaetota</taxon>
        <taxon>Spirochaetia</taxon>
        <taxon>Leptospirales</taxon>
        <taxon>Leptospiraceae</taxon>
        <taxon>Leptospira</taxon>
    </lineage>
</organism>
<dbReference type="NCBIfam" id="TIGR00099">
    <property type="entry name" value="Cof-subfamily"/>
    <property type="match status" value="1"/>
</dbReference>
<dbReference type="Gene3D" id="3.40.50.1000">
    <property type="entry name" value="HAD superfamily/HAD-like"/>
    <property type="match status" value="1"/>
</dbReference>
<dbReference type="Gene3D" id="3.30.1240.10">
    <property type="match status" value="1"/>
</dbReference>
<dbReference type="NCBIfam" id="TIGR01484">
    <property type="entry name" value="HAD-SF-IIB"/>
    <property type="match status" value="1"/>
</dbReference>
<dbReference type="GO" id="GO:0000287">
    <property type="term" value="F:magnesium ion binding"/>
    <property type="evidence" value="ECO:0007669"/>
    <property type="project" value="TreeGrafter"/>
</dbReference>
<sequence length="307" mass="34373">MDFWRKKSFSKFLDSGELKKSMSFDPTQIHTIAVDLDGTLLNSKSKISSLTHAVLQKAIDQGKNLVIATGRRFYSTFGFAKEFKGELHVVSNNGQILRKSPSAERISESYLGLEVVQKILQIGKEFHTPPILHVDQFEEGVDMLTEIPITDRMYHNYSGGDHSRTKEIGDFFSTDLEKILVICFLSLHKKDLDSLICKIHSLPESCELRCILTKIPGVSYCVEIINVSVSKWSGISKFLSLKGLDGKGVVSFGDERNDLEMILHSGVGFAMKNAIPEIKNSTKHVTRYSNEEDGVALALVENRVVIF</sequence>
<accession>M3ERE9</accession>
<dbReference type="PANTHER" id="PTHR10000:SF8">
    <property type="entry name" value="HAD SUPERFAMILY HYDROLASE-LIKE, TYPE 3"/>
    <property type="match status" value="1"/>
</dbReference>
<dbReference type="InterPro" id="IPR000150">
    <property type="entry name" value="Cof"/>
</dbReference>
<reference evidence="1 2" key="1">
    <citation type="submission" date="2013-01" db="EMBL/GenBank/DDBJ databases">
        <authorList>
            <person name="Harkins D.M."/>
            <person name="Durkin A.S."/>
            <person name="Brinkac L.M."/>
            <person name="Haft D.H."/>
            <person name="Selengut J.D."/>
            <person name="Sanka R."/>
            <person name="DePew J."/>
            <person name="Purushe J."/>
            <person name="Hartskeerl R.A."/>
            <person name="Ahmed A."/>
            <person name="van der Linden H."/>
            <person name="Goris M.G.A."/>
            <person name="Vinetz J.M."/>
            <person name="Sutton G.G."/>
            <person name="Nierman W.C."/>
            <person name="Fouts D.E."/>
        </authorList>
    </citation>
    <scope>NUCLEOTIDE SEQUENCE [LARGE SCALE GENOMIC DNA]</scope>
    <source>
        <strain evidence="1 2">TE 1992</strain>
    </source>
</reference>
<name>M3ERE9_LEPIR</name>
<evidence type="ECO:0000313" key="1">
    <source>
        <dbReference type="EMBL" id="EMF40421.1"/>
    </source>
</evidence>
<dbReference type="InterPro" id="IPR036412">
    <property type="entry name" value="HAD-like_sf"/>
</dbReference>
<protein>
    <submittedName>
        <fullName evidence="1">Cof-like hydrolase</fullName>
    </submittedName>
</protein>
<dbReference type="GO" id="GO:0005829">
    <property type="term" value="C:cytosol"/>
    <property type="evidence" value="ECO:0007669"/>
    <property type="project" value="TreeGrafter"/>
</dbReference>
<keyword evidence="1" id="KW-0378">Hydrolase</keyword>
<dbReference type="Proteomes" id="UP000011754">
    <property type="component" value="Unassembled WGS sequence"/>
</dbReference>
<dbReference type="PANTHER" id="PTHR10000">
    <property type="entry name" value="PHOSPHOSERINE PHOSPHATASE"/>
    <property type="match status" value="1"/>
</dbReference>
<proteinExistence type="predicted"/>
<gene>
    <name evidence="1" type="ORF">LEP1GSC067_2327</name>
</gene>
<evidence type="ECO:0000313" key="2">
    <source>
        <dbReference type="Proteomes" id="UP000011754"/>
    </source>
</evidence>